<dbReference type="InterPro" id="IPR001841">
    <property type="entry name" value="Znf_RING"/>
</dbReference>
<dbReference type="PANTHER" id="PTHR45969">
    <property type="entry name" value="RING ZINC FINGER PROTEIN-RELATED"/>
    <property type="match status" value="1"/>
</dbReference>
<dbReference type="GO" id="GO:0016567">
    <property type="term" value="P:protein ubiquitination"/>
    <property type="evidence" value="ECO:0007669"/>
    <property type="project" value="TreeGrafter"/>
</dbReference>
<evidence type="ECO:0000256" key="2">
    <source>
        <dbReference type="ARBA" id="ARBA00022771"/>
    </source>
</evidence>
<evidence type="ECO:0000256" key="1">
    <source>
        <dbReference type="ARBA" id="ARBA00022723"/>
    </source>
</evidence>
<name>A0AAQ3SAH2_VIGMU</name>
<dbReference type="GO" id="GO:0008270">
    <property type="term" value="F:zinc ion binding"/>
    <property type="evidence" value="ECO:0007669"/>
    <property type="project" value="UniProtKB-KW"/>
</dbReference>
<dbReference type="InterPro" id="IPR013083">
    <property type="entry name" value="Znf_RING/FYVE/PHD"/>
</dbReference>
<evidence type="ECO:0000259" key="5">
    <source>
        <dbReference type="PROSITE" id="PS50089"/>
    </source>
</evidence>
<dbReference type="Proteomes" id="UP001374535">
    <property type="component" value="Chromosome 1"/>
</dbReference>
<feature type="domain" description="RING-type" evidence="5">
    <location>
        <begin position="155"/>
        <end position="204"/>
    </location>
</feature>
<dbReference type="SUPFAM" id="SSF57850">
    <property type="entry name" value="RING/U-box"/>
    <property type="match status" value="1"/>
</dbReference>
<keyword evidence="3" id="KW-0862">Zinc</keyword>
<reference evidence="6 7" key="1">
    <citation type="journal article" date="2023" name="Life. Sci Alliance">
        <title>Evolutionary insights into 3D genome organization and epigenetic landscape of Vigna mungo.</title>
        <authorList>
            <person name="Junaid A."/>
            <person name="Singh B."/>
            <person name="Bhatia S."/>
        </authorList>
    </citation>
    <scope>NUCLEOTIDE SEQUENCE [LARGE SCALE GENOMIC DNA]</scope>
    <source>
        <strain evidence="6">Urdbean</strain>
    </source>
</reference>
<proteinExistence type="predicted"/>
<dbReference type="Gene3D" id="3.30.40.10">
    <property type="entry name" value="Zinc/RING finger domain, C3HC4 (zinc finger)"/>
    <property type="match status" value="1"/>
</dbReference>
<keyword evidence="1" id="KW-0479">Metal-binding</keyword>
<dbReference type="Pfam" id="PF17123">
    <property type="entry name" value="zf-RING_11"/>
    <property type="match status" value="1"/>
</dbReference>
<gene>
    <name evidence="6" type="ORF">V8G54_003813</name>
</gene>
<keyword evidence="2 4" id="KW-0863">Zinc-finger</keyword>
<protein>
    <recommendedName>
        <fullName evidence="5">RING-type domain-containing protein</fullName>
    </recommendedName>
</protein>
<dbReference type="EMBL" id="CP144700">
    <property type="protein sequence ID" value="WVZ25269.1"/>
    <property type="molecule type" value="Genomic_DNA"/>
</dbReference>
<sequence>MTIFGMNGRFSYNIYLFGENDINVLMPTTLFRFTSRVFYRNTPLPERFSGHIKSQTFFQKGSHFLTTLLSPLLRYFCTQIIEAMANVGADEIRKIFQIDDVAPHSQFQIVTLWIVINVTDNIMHAATQGPLRMVLMSEEAFNTLKKSTVLQTECCCICLDEFNLNAERYILPCQHFFHKKCIMRWIHTNQTCPIHTNQTCPMCRQSFRTLKD</sequence>
<evidence type="ECO:0000313" key="6">
    <source>
        <dbReference type="EMBL" id="WVZ25269.1"/>
    </source>
</evidence>
<evidence type="ECO:0000313" key="7">
    <source>
        <dbReference type="Proteomes" id="UP001374535"/>
    </source>
</evidence>
<evidence type="ECO:0000256" key="4">
    <source>
        <dbReference type="PROSITE-ProRule" id="PRU00175"/>
    </source>
</evidence>
<dbReference type="GO" id="GO:0061630">
    <property type="term" value="F:ubiquitin protein ligase activity"/>
    <property type="evidence" value="ECO:0007669"/>
    <property type="project" value="TreeGrafter"/>
</dbReference>
<dbReference type="SMART" id="SM00184">
    <property type="entry name" value="RING"/>
    <property type="match status" value="1"/>
</dbReference>
<dbReference type="PANTHER" id="PTHR45969:SF69">
    <property type="entry name" value="FINGER DOMAIN PROTEIN, PUTATIVE (AFU_ORTHOLOGUE AFUA_3G12190)-RELATED"/>
    <property type="match status" value="1"/>
</dbReference>
<organism evidence="6 7">
    <name type="scientific">Vigna mungo</name>
    <name type="common">Black gram</name>
    <name type="synonym">Phaseolus mungo</name>
    <dbReference type="NCBI Taxonomy" id="3915"/>
    <lineage>
        <taxon>Eukaryota</taxon>
        <taxon>Viridiplantae</taxon>
        <taxon>Streptophyta</taxon>
        <taxon>Embryophyta</taxon>
        <taxon>Tracheophyta</taxon>
        <taxon>Spermatophyta</taxon>
        <taxon>Magnoliopsida</taxon>
        <taxon>eudicotyledons</taxon>
        <taxon>Gunneridae</taxon>
        <taxon>Pentapetalae</taxon>
        <taxon>rosids</taxon>
        <taxon>fabids</taxon>
        <taxon>Fabales</taxon>
        <taxon>Fabaceae</taxon>
        <taxon>Papilionoideae</taxon>
        <taxon>50 kb inversion clade</taxon>
        <taxon>NPAAA clade</taxon>
        <taxon>indigoferoid/millettioid clade</taxon>
        <taxon>Phaseoleae</taxon>
        <taxon>Vigna</taxon>
    </lineage>
</organism>
<dbReference type="AlphaFoldDB" id="A0AAQ3SAH2"/>
<dbReference type="PROSITE" id="PS50089">
    <property type="entry name" value="ZF_RING_2"/>
    <property type="match status" value="1"/>
</dbReference>
<keyword evidence="7" id="KW-1185">Reference proteome</keyword>
<evidence type="ECO:0000256" key="3">
    <source>
        <dbReference type="ARBA" id="ARBA00022833"/>
    </source>
</evidence>
<accession>A0AAQ3SAH2</accession>